<dbReference type="EMBL" id="CP000774">
    <property type="protein sequence ID" value="ABS63142.1"/>
    <property type="molecule type" value="Genomic_DNA"/>
</dbReference>
<feature type="chain" id="PRO_5002709613" description="Peptide methionine sulfoxide reductase MsrA" evidence="5">
    <location>
        <begin position="28"/>
        <end position="212"/>
    </location>
</feature>
<evidence type="ECO:0000313" key="8">
    <source>
        <dbReference type="Proteomes" id="UP000006377"/>
    </source>
</evidence>
<dbReference type="GO" id="GO:0033744">
    <property type="term" value="F:L-methionine:thioredoxin-disulfide S-oxidoreductase activity"/>
    <property type="evidence" value="ECO:0007669"/>
    <property type="project" value="RHEA"/>
</dbReference>
<dbReference type="PANTHER" id="PTHR43774:SF1">
    <property type="entry name" value="PEPTIDE METHIONINE SULFOXIDE REDUCTASE MSRA 2"/>
    <property type="match status" value="1"/>
</dbReference>
<feature type="domain" description="Peptide methionine sulphoxide reductase MsrA" evidence="6">
    <location>
        <begin position="37"/>
        <end position="187"/>
    </location>
</feature>
<dbReference type="eggNOG" id="COG0225">
    <property type="taxonomic scope" value="Bacteria"/>
</dbReference>
<comment type="function">
    <text evidence="4">Has an important function as a repair enzyme for proteins that have been inactivated by oxidation. Catalyzes the reversible oxidation-reduction of methionine sulfoxide in proteins to methionine.</text>
</comment>
<organism evidence="7 8">
    <name type="scientific">Parvibaculum lavamentivorans (strain DS-1 / DSM 13023 / NCIMB 13966)</name>
    <dbReference type="NCBI Taxonomy" id="402881"/>
    <lineage>
        <taxon>Bacteria</taxon>
        <taxon>Pseudomonadati</taxon>
        <taxon>Pseudomonadota</taxon>
        <taxon>Alphaproteobacteria</taxon>
        <taxon>Hyphomicrobiales</taxon>
        <taxon>Parvibaculaceae</taxon>
        <taxon>Parvibaculum</taxon>
    </lineage>
</organism>
<dbReference type="Proteomes" id="UP000006377">
    <property type="component" value="Chromosome"/>
</dbReference>
<comment type="catalytic activity">
    <reaction evidence="3 4">
        <text>[thioredoxin]-disulfide + L-methionine + H2O = L-methionine (S)-S-oxide + [thioredoxin]-dithiol</text>
        <dbReference type="Rhea" id="RHEA:19993"/>
        <dbReference type="Rhea" id="RHEA-COMP:10698"/>
        <dbReference type="Rhea" id="RHEA-COMP:10700"/>
        <dbReference type="ChEBI" id="CHEBI:15377"/>
        <dbReference type="ChEBI" id="CHEBI:29950"/>
        <dbReference type="ChEBI" id="CHEBI:50058"/>
        <dbReference type="ChEBI" id="CHEBI:57844"/>
        <dbReference type="ChEBI" id="CHEBI:58772"/>
        <dbReference type="EC" id="1.8.4.11"/>
    </reaction>
</comment>
<dbReference type="InterPro" id="IPR002569">
    <property type="entry name" value="Met_Sox_Rdtase_MsrA_dom"/>
</dbReference>
<dbReference type="PANTHER" id="PTHR43774">
    <property type="entry name" value="PEPTIDE METHIONINE SULFOXIDE REDUCTASE"/>
    <property type="match status" value="1"/>
</dbReference>
<proteinExistence type="inferred from homology"/>
<name>A7HTA9_PARL1</name>
<reference evidence="7 8" key="1">
    <citation type="journal article" date="2011" name="Stand. Genomic Sci.">
        <title>Complete genome sequence of Parvibaculum lavamentivorans type strain (DS-1(T)).</title>
        <authorList>
            <person name="Schleheck D."/>
            <person name="Weiss M."/>
            <person name="Pitluck S."/>
            <person name="Bruce D."/>
            <person name="Land M.L."/>
            <person name="Han S."/>
            <person name="Saunders E."/>
            <person name="Tapia R."/>
            <person name="Detter C."/>
            <person name="Brettin T."/>
            <person name="Han J."/>
            <person name="Woyke T."/>
            <person name="Goodwin L."/>
            <person name="Pennacchio L."/>
            <person name="Nolan M."/>
            <person name="Cook A.M."/>
            <person name="Kjelleberg S."/>
            <person name="Thomas T."/>
        </authorList>
    </citation>
    <scope>NUCLEOTIDE SEQUENCE [LARGE SCALE GENOMIC DNA]</scope>
    <source>
        <strain evidence="8">DS-1 / DSM 13023 / NCIMB 13966</strain>
    </source>
</reference>
<evidence type="ECO:0000313" key="7">
    <source>
        <dbReference type="EMBL" id="ABS63142.1"/>
    </source>
</evidence>
<dbReference type="Gene3D" id="3.30.1060.10">
    <property type="entry name" value="Peptide methionine sulphoxide reductase MsrA"/>
    <property type="match status" value="1"/>
</dbReference>
<accession>A7HTA9</accession>
<sequence>MELDVNRFVFLLGLVLLVLTGFGAAHAQETSNKEAVAIFAGGCFWCMEPPFDKTEGVISTTSGYTGGMKANPTYKEVSAGGTGHAEAVKVVYDPSKVSYEQLLHVFWQNIDPIRKDAQFCDVGSQYRSAIFYLDEEQRQLAEKSKAELDASGRIPKPVVTEITKAGPFYPAETYHQDYYLKNPVRYAYYRWGCGRDARLEQLWGDEAGRHEE</sequence>
<feature type="signal peptide" evidence="5">
    <location>
        <begin position="1"/>
        <end position="27"/>
    </location>
</feature>
<evidence type="ECO:0000259" key="6">
    <source>
        <dbReference type="Pfam" id="PF01625"/>
    </source>
</evidence>
<keyword evidence="8" id="KW-1185">Reference proteome</keyword>
<dbReference type="SUPFAM" id="SSF55068">
    <property type="entry name" value="Peptide methionine sulfoxide reductase"/>
    <property type="match status" value="1"/>
</dbReference>
<gene>
    <name evidence="4" type="primary">msrA</name>
    <name evidence="7" type="ordered locus">Plav_1523</name>
</gene>
<dbReference type="EC" id="1.8.4.11" evidence="4"/>
<dbReference type="HAMAP" id="MF_01401">
    <property type="entry name" value="MsrA"/>
    <property type="match status" value="1"/>
</dbReference>
<dbReference type="InterPro" id="IPR036509">
    <property type="entry name" value="Met_Sox_Rdtase_MsrA_sf"/>
</dbReference>
<comment type="catalytic activity">
    <reaction evidence="2 4">
        <text>L-methionyl-[protein] + [thioredoxin]-disulfide + H2O = L-methionyl-(S)-S-oxide-[protein] + [thioredoxin]-dithiol</text>
        <dbReference type="Rhea" id="RHEA:14217"/>
        <dbReference type="Rhea" id="RHEA-COMP:10698"/>
        <dbReference type="Rhea" id="RHEA-COMP:10700"/>
        <dbReference type="Rhea" id="RHEA-COMP:12313"/>
        <dbReference type="Rhea" id="RHEA-COMP:12315"/>
        <dbReference type="ChEBI" id="CHEBI:15377"/>
        <dbReference type="ChEBI" id="CHEBI:16044"/>
        <dbReference type="ChEBI" id="CHEBI:29950"/>
        <dbReference type="ChEBI" id="CHEBI:44120"/>
        <dbReference type="ChEBI" id="CHEBI:50058"/>
        <dbReference type="EC" id="1.8.4.11"/>
    </reaction>
</comment>
<evidence type="ECO:0000256" key="3">
    <source>
        <dbReference type="ARBA" id="ARBA00048782"/>
    </source>
</evidence>
<keyword evidence="5" id="KW-0732">Signal</keyword>
<evidence type="ECO:0000256" key="4">
    <source>
        <dbReference type="HAMAP-Rule" id="MF_01401"/>
    </source>
</evidence>
<dbReference type="AlphaFoldDB" id="A7HTA9"/>
<dbReference type="OrthoDB" id="4174719at2"/>
<evidence type="ECO:0000256" key="2">
    <source>
        <dbReference type="ARBA" id="ARBA00047806"/>
    </source>
</evidence>
<feature type="active site" evidence="4">
    <location>
        <position position="43"/>
    </location>
</feature>
<dbReference type="KEGG" id="pla:Plav_1523"/>
<protein>
    <recommendedName>
        <fullName evidence="4">Peptide methionine sulfoxide reductase MsrA</fullName>
        <shortName evidence="4">Protein-methionine-S-oxide reductase</shortName>
        <ecNumber evidence="4">1.8.4.11</ecNumber>
    </recommendedName>
    <alternativeName>
        <fullName evidence="4">Peptide-methionine (S)-S-oxide reductase</fullName>
        <shortName evidence="4">Peptide Met(O) reductase</shortName>
    </alternativeName>
</protein>
<evidence type="ECO:0000256" key="5">
    <source>
        <dbReference type="SAM" id="SignalP"/>
    </source>
</evidence>
<comment type="similarity">
    <text evidence="4">Belongs to the MsrA Met sulfoxide reductase family.</text>
</comment>
<evidence type="ECO:0000256" key="1">
    <source>
        <dbReference type="ARBA" id="ARBA00023002"/>
    </source>
</evidence>
<keyword evidence="1 4" id="KW-0560">Oxidoreductase</keyword>
<dbReference type="STRING" id="402881.Plav_1523"/>
<dbReference type="GO" id="GO:0008113">
    <property type="term" value="F:peptide-methionine (S)-S-oxide reductase activity"/>
    <property type="evidence" value="ECO:0007669"/>
    <property type="project" value="UniProtKB-UniRule"/>
</dbReference>
<dbReference type="HOGENOM" id="CLU_031040_10_1_5"/>
<dbReference type="NCBIfam" id="TIGR00401">
    <property type="entry name" value="msrA"/>
    <property type="match status" value="1"/>
</dbReference>
<dbReference type="Pfam" id="PF01625">
    <property type="entry name" value="PMSR"/>
    <property type="match status" value="1"/>
</dbReference>